<comment type="caution">
    <text evidence="1">The sequence shown here is derived from an EMBL/GenBank/DDBJ whole genome shotgun (WGS) entry which is preliminary data.</text>
</comment>
<dbReference type="Proteomes" id="UP000034664">
    <property type="component" value="Unassembled WGS sequence"/>
</dbReference>
<gene>
    <name evidence="1" type="ORF">UU14_C0047G0006</name>
</gene>
<evidence type="ECO:0000313" key="1">
    <source>
        <dbReference type="EMBL" id="KKR70541.1"/>
    </source>
</evidence>
<evidence type="ECO:0000313" key="2">
    <source>
        <dbReference type="Proteomes" id="UP000034664"/>
    </source>
</evidence>
<proteinExistence type="predicted"/>
<protein>
    <submittedName>
        <fullName evidence="1">Uncharacterized protein</fullName>
    </submittedName>
</protein>
<reference evidence="1 2" key="1">
    <citation type="journal article" date="2015" name="Nature">
        <title>rRNA introns, odd ribosomes, and small enigmatic genomes across a large radiation of phyla.</title>
        <authorList>
            <person name="Brown C.T."/>
            <person name="Hug L.A."/>
            <person name="Thomas B.C."/>
            <person name="Sharon I."/>
            <person name="Castelle C.J."/>
            <person name="Singh A."/>
            <person name="Wilkins M.J."/>
            <person name="Williams K.H."/>
            <person name="Banfield J.F."/>
        </authorList>
    </citation>
    <scope>NUCLEOTIDE SEQUENCE [LARGE SCALE GENOMIC DNA]</scope>
</reference>
<sequence>MKQVLLLFAGGIILALLVVGGYLVARTYFASADEDLIPQNIEIDRSSPTAAVIKFTTNQPVLASVECSQYPDGPFALCGAESQETDNHEVKTSIILDPEVEYHFFIKIRNITYDNLGSPFVIPVKSAPAVEFPDSVLGTCSGDSGYNVKFDINKDGCIRANDKVLYLTQ</sequence>
<dbReference type="AlphaFoldDB" id="A0A0G0T6Z7"/>
<organism evidence="1 2">
    <name type="scientific">Candidatus Roizmanbacteria bacterium GW2011_GWB1_40_7</name>
    <dbReference type="NCBI Taxonomy" id="1618482"/>
    <lineage>
        <taxon>Bacteria</taxon>
        <taxon>Candidatus Roizmaniibacteriota</taxon>
    </lineage>
</organism>
<dbReference type="EMBL" id="LBZM01000047">
    <property type="protein sequence ID" value="KKR70541.1"/>
    <property type="molecule type" value="Genomic_DNA"/>
</dbReference>
<accession>A0A0G0T6Z7</accession>
<name>A0A0G0T6Z7_9BACT</name>